<dbReference type="WBParaSite" id="OFLC_0001016701-mRNA-1">
    <property type="protein sequence ID" value="OFLC_0001016701-mRNA-1"/>
    <property type="gene ID" value="OFLC_0001016701"/>
</dbReference>
<protein>
    <submittedName>
        <fullName evidence="4">PIK helical domain-containing protein</fullName>
    </submittedName>
</protein>
<dbReference type="GO" id="GO:0016303">
    <property type="term" value="F:1-phosphatidylinositol-3-kinase activity"/>
    <property type="evidence" value="ECO:0007669"/>
    <property type="project" value="TreeGrafter"/>
</dbReference>
<keyword evidence="3" id="KW-1185">Reference proteome</keyword>
<dbReference type="AlphaFoldDB" id="A0A183HRQ6"/>
<dbReference type="PROSITE" id="PS51545">
    <property type="entry name" value="PIK_HELICAL"/>
    <property type="match status" value="1"/>
</dbReference>
<reference evidence="2 3" key="2">
    <citation type="submission" date="2018-11" db="EMBL/GenBank/DDBJ databases">
        <authorList>
            <consortium name="Pathogen Informatics"/>
        </authorList>
    </citation>
    <scope>NUCLEOTIDE SEQUENCE [LARGE SCALE GENOMIC DNA]</scope>
</reference>
<evidence type="ECO:0000313" key="3">
    <source>
        <dbReference type="Proteomes" id="UP000267606"/>
    </source>
</evidence>
<proteinExistence type="predicted"/>
<dbReference type="Gene3D" id="1.25.40.70">
    <property type="entry name" value="Phosphatidylinositol 3-kinase, accessory domain (PIK)"/>
    <property type="match status" value="1"/>
</dbReference>
<dbReference type="SMART" id="SM00145">
    <property type="entry name" value="PI3Ka"/>
    <property type="match status" value="1"/>
</dbReference>
<feature type="domain" description="PIK helical" evidence="1">
    <location>
        <begin position="1"/>
        <end position="195"/>
    </location>
</feature>
<gene>
    <name evidence="2" type="ORF">OFLC_LOCUS10168</name>
</gene>
<evidence type="ECO:0000259" key="1">
    <source>
        <dbReference type="PROSITE" id="PS51545"/>
    </source>
</evidence>
<dbReference type="InterPro" id="IPR016024">
    <property type="entry name" value="ARM-type_fold"/>
</dbReference>
<reference evidence="4" key="1">
    <citation type="submission" date="2016-06" db="UniProtKB">
        <authorList>
            <consortium name="WormBaseParasite"/>
        </authorList>
    </citation>
    <scope>IDENTIFICATION</scope>
</reference>
<sequence length="243" mass="28128">PLEASDALELLSPTFRNIELRRYAVSRLSHAKPEQILLYLPQLVQALKYERFIMDASKELKAAAKLKEWSVTFDGNWHGLLDMKYSSKTEQLQYLNYFTEQKEIQKKTTDIKGENEELTVDGGQEIHNQQTVEQTMQKCLTGDDLTSFLIRSACSNPSITYYLYWYLKVEIEATAQVDAVMSRMYTYVLSLLLSSLRSGGSDLRRRAASLDQQEVDFPVKYYYEEYLIIVSFGILLEKQLLVN</sequence>
<dbReference type="GO" id="GO:0000045">
    <property type="term" value="P:autophagosome assembly"/>
    <property type="evidence" value="ECO:0007669"/>
    <property type="project" value="TreeGrafter"/>
</dbReference>
<dbReference type="GO" id="GO:0000407">
    <property type="term" value="C:phagophore assembly site"/>
    <property type="evidence" value="ECO:0007669"/>
    <property type="project" value="TreeGrafter"/>
</dbReference>
<dbReference type="PANTHER" id="PTHR10048:SF7">
    <property type="entry name" value="PHOSPHATIDYLINOSITOL 3-KINASE CATALYTIC SUBUNIT TYPE 3"/>
    <property type="match status" value="1"/>
</dbReference>
<dbReference type="EMBL" id="UZAJ01013277">
    <property type="protein sequence ID" value="VDO66370.1"/>
    <property type="molecule type" value="Genomic_DNA"/>
</dbReference>
<dbReference type="InterPro" id="IPR015433">
    <property type="entry name" value="PI3/4_kinase"/>
</dbReference>
<accession>A0A183HRQ6</accession>
<dbReference type="InterPro" id="IPR042236">
    <property type="entry name" value="PI3K_accessory_sf"/>
</dbReference>
<dbReference type="SUPFAM" id="SSF48371">
    <property type="entry name" value="ARM repeat"/>
    <property type="match status" value="1"/>
</dbReference>
<evidence type="ECO:0000313" key="4">
    <source>
        <dbReference type="WBParaSite" id="OFLC_0001016701-mRNA-1"/>
    </source>
</evidence>
<dbReference type="Pfam" id="PF00613">
    <property type="entry name" value="PI3Ka"/>
    <property type="match status" value="1"/>
</dbReference>
<evidence type="ECO:0000313" key="2">
    <source>
        <dbReference type="EMBL" id="VDO66370.1"/>
    </source>
</evidence>
<dbReference type="GO" id="GO:0005768">
    <property type="term" value="C:endosome"/>
    <property type="evidence" value="ECO:0007669"/>
    <property type="project" value="TreeGrafter"/>
</dbReference>
<dbReference type="Proteomes" id="UP000267606">
    <property type="component" value="Unassembled WGS sequence"/>
</dbReference>
<name>A0A183HRQ6_9BILA</name>
<dbReference type="GO" id="GO:0006897">
    <property type="term" value="P:endocytosis"/>
    <property type="evidence" value="ECO:0007669"/>
    <property type="project" value="TreeGrafter"/>
</dbReference>
<dbReference type="GO" id="GO:0034271">
    <property type="term" value="C:phosphatidylinositol 3-kinase complex, class III, type I"/>
    <property type="evidence" value="ECO:0007669"/>
    <property type="project" value="TreeGrafter"/>
</dbReference>
<dbReference type="GO" id="GO:0034272">
    <property type="term" value="C:phosphatidylinositol 3-kinase complex, class III, type II"/>
    <property type="evidence" value="ECO:0007669"/>
    <property type="project" value="TreeGrafter"/>
</dbReference>
<dbReference type="InterPro" id="IPR001263">
    <property type="entry name" value="PI3K_accessory_dom"/>
</dbReference>
<organism evidence="4">
    <name type="scientific">Onchocerca flexuosa</name>
    <dbReference type="NCBI Taxonomy" id="387005"/>
    <lineage>
        <taxon>Eukaryota</taxon>
        <taxon>Metazoa</taxon>
        <taxon>Ecdysozoa</taxon>
        <taxon>Nematoda</taxon>
        <taxon>Chromadorea</taxon>
        <taxon>Rhabditida</taxon>
        <taxon>Spirurina</taxon>
        <taxon>Spiruromorpha</taxon>
        <taxon>Filarioidea</taxon>
        <taxon>Onchocercidae</taxon>
        <taxon>Onchocerca</taxon>
    </lineage>
</organism>
<dbReference type="STRING" id="387005.A0A183HRQ6"/>
<dbReference type="GO" id="GO:0048015">
    <property type="term" value="P:phosphatidylinositol-mediated signaling"/>
    <property type="evidence" value="ECO:0007669"/>
    <property type="project" value="TreeGrafter"/>
</dbReference>
<dbReference type="GO" id="GO:0005777">
    <property type="term" value="C:peroxisome"/>
    <property type="evidence" value="ECO:0007669"/>
    <property type="project" value="TreeGrafter"/>
</dbReference>
<dbReference type="PANTHER" id="PTHR10048">
    <property type="entry name" value="PHOSPHATIDYLINOSITOL KINASE"/>
    <property type="match status" value="1"/>
</dbReference>